<dbReference type="EMBL" id="DMZY01000246">
    <property type="protein sequence ID" value="HAV93157.1"/>
    <property type="molecule type" value="Genomic_DNA"/>
</dbReference>
<dbReference type="Proteomes" id="UP000264062">
    <property type="component" value="Unassembled WGS sequence"/>
</dbReference>
<feature type="transmembrane region" description="Helical" evidence="1">
    <location>
        <begin position="33"/>
        <end position="66"/>
    </location>
</feature>
<feature type="transmembrane region" description="Helical" evidence="1">
    <location>
        <begin position="265"/>
        <end position="289"/>
    </location>
</feature>
<feature type="transmembrane region" description="Helical" evidence="1">
    <location>
        <begin position="101"/>
        <end position="119"/>
    </location>
</feature>
<feature type="transmembrane region" description="Helical" evidence="1">
    <location>
        <begin position="413"/>
        <end position="434"/>
    </location>
</feature>
<organism evidence="2 3">
    <name type="scientific">candidate division WOR-3 bacterium</name>
    <dbReference type="NCBI Taxonomy" id="2052148"/>
    <lineage>
        <taxon>Bacteria</taxon>
        <taxon>Bacteria division WOR-3</taxon>
    </lineage>
</organism>
<feature type="transmembrane region" description="Helical" evidence="1">
    <location>
        <begin position="189"/>
        <end position="212"/>
    </location>
</feature>
<protein>
    <recommendedName>
        <fullName evidence="4">O-antigen ligase domain-containing protein</fullName>
    </recommendedName>
</protein>
<keyword evidence="1" id="KW-0812">Transmembrane</keyword>
<proteinExistence type="predicted"/>
<evidence type="ECO:0008006" key="4">
    <source>
        <dbReference type="Google" id="ProtNLM"/>
    </source>
</evidence>
<reference evidence="2 3" key="1">
    <citation type="journal article" date="2018" name="Nat. Biotechnol.">
        <title>A standardized bacterial taxonomy based on genome phylogeny substantially revises the tree of life.</title>
        <authorList>
            <person name="Parks D.H."/>
            <person name="Chuvochina M."/>
            <person name="Waite D.W."/>
            <person name="Rinke C."/>
            <person name="Skarshewski A."/>
            <person name="Chaumeil P.A."/>
            <person name="Hugenholtz P."/>
        </authorList>
    </citation>
    <scope>NUCLEOTIDE SEQUENCE [LARGE SCALE GENOMIC DNA]</scope>
    <source>
        <strain evidence="2">UBA9956</strain>
    </source>
</reference>
<evidence type="ECO:0000313" key="3">
    <source>
        <dbReference type="Proteomes" id="UP000264062"/>
    </source>
</evidence>
<accession>A0A350HC91</accession>
<keyword evidence="1" id="KW-0472">Membrane</keyword>
<feature type="transmembrane region" description="Helical" evidence="1">
    <location>
        <begin position="241"/>
        <end position="258"/>
    </location>
</feature>
<dbReference type="AlphaFoldDB" id="A0A350HC91"/>
<comment type="caution">
    <text evidence="2">The sequence shown here is derived from an EMBL/GenBank/DDBJ whole genome shotgun (WGS) entry which is preliminary data.</text>
</comment>
<evidence type="ECO:0000313" key="2">
    <source>
        <dbReference type="EMBL" id="HAV93157.1"/>
    </source>
</evidence>
<dbReference type="Gene3D" id="3.90.550.10">
    <property type="entry name" value="Spore Coat Polysaccharide Biosynthesis Protein SpsA, Chain A"/>
    <property type="match status" value="1"/>
</dbReference>
<feature type="transmembrane region" description="Helical" evidence="1">
    <location>
        <begin position="156"/>
        <end position="177"/>
    </location>
</feature>
<dbReference type="InterPro" id="IPR029044">
    <property type="entry name" value="Nucleotide-diphossugar_trans"/>
</dbReference>
<keyword evidence="1" id="KW-1133">Transmembrane helix</keyword>
<gene>
    <name evidence="2" type="ORF">DCW38_08285</name>
</gene>
<feature type="transmembrane region" description="Helical" evidence="1">
    <location>
        <begin position="78"/>
        <end position="95"/>
    </location>
</feature>
<feature type="transmembrane region" description="Helical" evidence="1">
    <location>
        <begin position="379"/>
        <end position="401"/>
    </location>
</feature>
<feature type="transmembrane region" description="Helical" evidence="1">
    <location>
        <begin position="9"/>
        <end position="27"/>
    </location>
</feature>
<name>A0A350HC91_UNCW3</name>
<evidence type="ECO:0000256" key="1">
    <source>
        <dbReference type="SAM" id="Phobius"/>
    </source>
</evidence>
<sequence>MNEKLQSNIYKIVFAVAIAILLFFFGQADVMKIGLIGAVMIVLLVITNIQLSIVALIVVAFTFNFLSNVKIIPGKMMYAYDLLVYLLFLFSLINGKKKVNIIEIFTLLYIGFIIISTAFGREVLPLKMKGLEAYIKYPILFLALLRLKLSSETFKFLIKVVILFSIAQVFTSIFQYSKGNFADWCGGFLTRYASGSNAVLMTMMFLLILGWIMVDKLRLRYIFMSIFFMIPLVLSSARAGFIFFIISAIFMFLVYMLHIKYSSAYAMLFTIIGIVILLVAFYYVLLYIVPIFEPKNANTVSLISSPDMIKKDITGRYQGGQLRRWSSVLFAYNYLTADALKLFVGNGPGTVAISGNFGWSSFMQQFEPIFDPSVSLPTFLLELGIGGVSIILIIFFYVIIFSLNRAIYIEDKFLRVVGFALPGISVIMIFASIYTNVWDQEALQLVYWLFVASIVEPAEKAVKKDKVSALIFLKEIPINEKPTVATLINALYKYEIRTIYVAGRENDPNMLWLIDNMKKYEDLKIKWIRIMGYESMTREDILNIITNHMYADLLIIDGSDIPFDFRVIKRFIDTHRNVFALKYSDAEKKECDYCIAKIKRKSILKLSYFLKGRDPEIETDPLIDLFNSQDGTEMGFVNWNFLLSKTEENPEIKAVENV</sequence>